<dbReference type="AlphaFoldDB" id="A0A7W7Q6I2"/>
<accession>A0A7W7Q6I2</accession>
<feature type="domain" description="NAD-dependent epimerase/dehydratase" evidence="1">
    <location>
        <begin position="4"/>
        <end position="161"/>
    </location>
</feature>
<evidence type="ECO:0000259" key="1">
    <source>
        <dbReference type="Pfam" id="PF01370"/>
    </source>
</evidence>
<dbReference type="PANTHER" id="PTHR43245:SF55">
    <property type="entry name" value="NAD(P)-BINDING DOMAIN-CONTAINING PROTEIN"/>
    <property type="match status" value="1"/>
</dbReference>
<dbReference type="InterPro" id="IPR050177">
    <property type="entry name" value="Lipid_A_modif_metabolic_enz"/>
</dbReference>
<name>A0A7W7Q6I2_9PSEU</name>
<reference evidence="2 3" key="1">
    <citation type="submission" date="2020-08" db="EMBL/GenBank/DDBJ databases">
        <title>Genomic Encyclopedia of Type Strains, Phase III (KMG-III): the genomes of soil and plant-associated and newly described type strains.</title>
        <authorList>
            <person name="Whitman W."/>
        </authorList>
    </citation>
    <scope>NUCLEOTIDE SEQUENCE [LARGE SCALE GENOMIC DNA]</scope>
    <source>
        <strain evidence="2 3">CECT 8960</strain>
    </source>
</reference>
<dbReference type="Proteomes" id="UP000520767">
    <property type="component" value="Unassembled WGS sequence"/>
</dbReference>
<comment type="caution">
    <text evidence="2">The sequence shown here is derived from an EMBL/GenBank/DDBJ whole genome shotgun (WGS) entry which is preliminary data.</text>
</comment>
<gene>
    <name evidence="2" type="ORF">FHR82_004212</name>
</gene>
<sequence>MRLLITGAAGGVGTLLRPRLARPDRVLRLLDVAELPDTGDGAELVRASITDLPAMVEACRGVDAVLHLGGLATEHGWPDILSVNIDGTYKVFEAAHRAGVPRVVFASTNHTVGFHPRAGHEAPDYLFPRPDTYYGVSKVAGEALGSLYHDRYGLDVVCLRIGGCFEKPLDTRMLETWLSPRDAASLVEAALSTPEPGFKVVWGVSDNTRRWWSLTEAESIGYRSQDDAEIHADEVPRTDERFLGYLGGAFCSPDLDGGGEQA</sequence>
<dbReference type="Pfam" id="PF01370">
    <property type="entry name" value="Epimerase"/>
    <property type="match status" value="1"/>
</dbReference>
<evidence type="ECO:0000313" key="2">
    <source>
        <dbReference type="EMBL" id="MBB4907970.1"/>
    </source>
</evidence>
<keyword evidence="3" id="KW-1185">Reference proteome</keyword>
<dbReference type="InterPro" id="IPR001509">
    <property type="entry name" value="Epimerase_deHydtase"/>
</dbReference>
<organism evidence="2 3">
    <name type="scientific">Actinophytocola algeriensis</name>
    <dbReference type="NCBI Taxonomy" id="1768010"/>
    <lineage>
        <taxon>Bacteria</taxon>
        <taxon>Bacillati</taxon>
        <taxon>Actinomycetota</taxon>
        <taxon>Actinomycetes</taxon>
        <taxon>Pseudonocardiales</taxon>
        <taxon>Pseudonocardiaceae</taxon>
    </lineage>
</organism>
<dbReference type="Gene3D" id="3.40.50.720">
    <property type="entry name" value="NAD(P)-binding Rossmann-like Domain"/>
    <property type="match status" value="1"/>
</dbReference>
<protein>
    <submittedName>
        <fullName evidence="2">Nucleoside-diphosphate-sugar epimerase</fullName>
    </submittedName>
</protein>
<proteinExistence type="predicted"/>
<dbReference type="SUPFAM" id="SSF51735">
    <property type="entry name" value="NAD(P)-binding Rossmann-fold domains"/>
    <property type="match status" value="1"/>
</dbReference>
<dbReference type="PANTHER" id="PTHR43245">
    <property type="entry name" value="BIFUNCTIONAL POLYMYXIN RESISTANCE PROTEIN ARNA"/>
    <property type="match status" value="1"/>
</dbReference>
<dbReference type="InterPro" id="IPR036291">
    <property type="entry name" value="NAD(P)-bd_dom_sf"/>
</dbReference>
<dbReference type="EMBL" id="JACHJQ010000004">
    <property type="protein sequence ID" value="MBB4907970.1"/>
    <property type="molecule type" value="Genomic_DNA"/>
</dbReference>
<evidence type="ECO:0000313" key="3">
    <source>
        <dbReference type="Proteomes" id="UP000520767"/>
    </source>
</evidence>